<keyword evidence="2" id="KW-0560">Oxidoreductase</keyword>
<dbReference type="InterPro" id="IPR002347">
    <property type="entry name" value="SDR_fam"/>
</dbReference>
<evidence type="ECO:0000256" key="2">
    <source>
        <dbReference type="ARBA" id="ARBA00023002"/>
    </source>
</evidence>
<dbReference type="Gene3D" id="3.40.50.720">
    <property type="entry name" value="NAD(P)-binding Rossmann-like Domain"/>
    <property type="match status" value="1"/>
</dbReference>
<dbReference type="Pfam" id="PF13561">
    <property type="entry name" value="adh_short_C2"/>
    <property type="match status" value="1"/>
</dbReference>
<comment type="caution">
    <text evidence="3">The sequence shown here is derived from an EMBL/GenBank/DDBJ whole genome shotgun (WGS) entry which is preliminary data.</text>
</comment>
<dbReference type="CDD" id="cd05233">
    <property type="entry name" value="SDR_c"/>
    <property type="match status" value="1"/>
</dbReference>
<dbReference type="InterPro" id="IPR020904">
    <property type="entry name" value="Sc_DH/Rdtase_CS"/>
</dbReference>
<evidence type="ECO:0000313" key="4">
    <source>
        <dbReference type="Proteomes" id="UP000603227"/>
    </source>
</evidence>
<evidence type="ECO:0000313" key="3">
    <source>
        <dbReference type="EMBL" id="GHE41608.1"/>
    </source>
</evidence>
<organism evidence="3 4">
    <name type="scientific">Streptomyces capitiformicae</name>
    <dbReference type="NCBI Taxonomy" id="2014920"/>
    <lineage>
        <taxon>Bacteria</taxon>
        <taxon>Bacillati</taxon>
        <taxon>Actinomycetota</taxon>
        <taxon>Actinomycetes</taxon>
        <taxon>Kitasatosporales</taxon>
        <taxon>Streptomycetaceae</taxon>
        <taxon>Streptomyces</taxon>
    </lineage>
</organism>
<dbReference type="PANTHER" id="PTHR24321:SF8">
    <property type="entry name" value="ESTRADIOL 17-BETA-DEHYDROGENASE 8-RELATED"/>
    <property type="match status" value="1"/>
</dbReference>
<dbReference type="PANTHER" id="PTHR24321">
    <property type="entry name" value="DEHYDROGENASES, SHORT CHAIN"/>
    <property type="match status" value="1"/>
</dbReference>
<dbReference type="PRINTS" id="PR00080">
    <property type="entry name" value="SDRFAMILY"/>
</dbReference>
<accession>A0A918ZB50</accession>
<dbReference type="SUPFAM" id="SSF51735">
    <property type="entry name" value="NAD(P)-binding Rossmann-fold domains"/>
    <property type="match status" value="1"/>
</dbReference>
<name>A0A918ZB50_9ACTN</name>
<dbReference type="EMBL" id="BNAT01000025">
    <property type="protein sequence ID" value="GHE41608.1"/>
    <property type="molecule type" value="Genomic_DNA"/>
</dbReference>
<reference evidence="3" key="1">
    <citation type="journal article" date="2014" name="Int. J. Syst. Evol. Microbiol.">
        <title>Complete genome sequence of Corynebacterium casei LMG S-19264T (=DSM 44701T), isolated from a smear-ripened cheese.</title>
        <authorList>
            <consortium name="US DOE Joint Genome Institute (JGI-PGF)"/>
            <person name="Walter F."/>
            <person name="Albersmeier A."/>
            <person name="Kalinowski J."/>
            <person name="Ruckert C."/>
        </authorList>
    </citation>
    <scope>NUCLEOTIDE SEQUENCE</scope>
    <source>
        <strain evidence="3">CGMCC 4.7403</strain>
    </source>
</reference>
<keyword evidence="4" id="KW-1185">Reference proteome</keyword>
<dbReference type="NCBIfam" id="NF005559">
    <property type="entry name" value="PRK07231.1"/>
    <property type="match status" value="1"/>
</dbReference>
<reference evidence="3" key="2">
    <citation type="submission" date="2020-09" db="EMBL/GenBank/DDBJ databases">
        <authorList>
            <person name="Sun Q."/>
            <person name="Zhou Y."/>
        </authorList>
    </citation>
    <scope>NUCLEOTIDE SEQUENCE</scope>
    <source>
        <strain evidence="3">CGMCC 4.7403</strain>
    </source>
</reference>
<dbReference type="AlphaFoldDB" id="A0A918ZB50"/>
<dbReference type="FunFam" id="3.40.50.720:FF:000084">
    <property type="entry name" value="Short-chain dehydrogenase reductase"/>
    <property type="match status" value="1"/>
</dbReference>
<sequence>MVATHTERFTGKTAVVTAGASGIGLGIVRRLIAEGARVVIGDIDEDGLGRAEKEFGASVVPLVVDVRREQDIESLVATAVERYGRLDCAFNVAGGGSGGPLVDLGSEDIDRVLSLTLRSMFLSVKHEAKQFIGQGSGGAIVNITSINAIQPPEGAAPYNAAKAGVVSLTQSAALELGAHGIRVNAVGPGLVETPMTRDLTGNPAVAQAYQDATPLIRRGRPEDIAAAAAFLGSDDAAWTTGQTLYVDGGQSVTGHPRLLRLFAQSDAEMPTASALR</sequence>
<dbReference type="PROSITE" id="PS00061">
    <property type="entry name" value="ADH_SHORT"/>
    <property type="match status" value="1"/>
</dbReference>
<comment type="similarity">
    <text evidence="1">Belongs to the short-chain dehydrogenases/reductases (SDR) family.</text>
</comment>
<dbReference type="Proteomes" id="UP000603227">
    <property type="component" value="Unassembled WGS sequence"/>
</dbReference>
<dbReference type="RefSeq" id="WP_189785662.1">
    <property type="nucleotide sequence ID" value="NZ_BNAT01000025.1"/>
</dbReference>
<protein>
    <submittedName>
        <fullName evidence="3">Short-chain dehydrogenase</fullName>
    </submittedName>
</protein>
<proteinExistence type="inferred from homology"/>
<evidence type="ECO:0000256" key="1">
    <source>
        <dbReference type="ARBA" id="ARBA00006484"/>
    </source>
</evidence>
<dbReference type="InterPro" id="IPR036291">
    <property type="entry name" value="NAD(P)-bd_dom_sf"/>
</dbReference>
<dbReference type="GO" id="GO:0016491">
    <property type="term" value="F:oxidoreductase activity"/>
    <property type="evidence" value="ECO:0007669"/>
    <property type="project" value="UniProtKB-KW"/>
</dbReference>
<gene>
    <name evidence="3" type="ORF">GCM10017771_60920</name>
</gene>
<dbReference type="PRINTS" id="PR00081">
    <property type="entry name" value="GDHRDH"/>
</dbReference>